<dbReference type="EMBL" id="JANQDX010000017">
    <property type="protein sequence ID" value="KAL0908853.1"/>
    <property type="molecule type" value="Genomic_DNA"/>
</dbReference>
<evidence type="ECO:0000256" key="1">
    <source>
        <dbReference type="SAM" id="Phobius"/>
    </source>
</evidence>
<accession>A0ABD0U7Y0</accession>
<evidence type="ECO:0000313" key="2">
    <source>
        <dbReference type="EMBL" id="KAL0908853.1"/>
    </source>
</evidence>
<evidence type="ECO:0000313" key="3">
    <source>
        <dbReference type="Proteomes" id="UP001552299"/>
    </source>
</evidence>
<gene>
    <name evidence="2" type="ORF">M5K25_023364</name>
</gene>
<keyword evidence="1" id="KW-0472">Membrane</keyword>
<comment type="caution">
    <text evidence="2">The sequence shown here is derived from an EMBL/GenBank/DDBJ whole genome shotgun (WGS) entry which is preliminary data.</text>
</comment>
<keyword evidence="3" id="KW-1185">Reference proteome</keyword>
<name>A0ABD0U7Y0_DENTH</name>
<dbReference type="Proteomes" id="UP001552299">
    <property type="component" value="Unassembled WGS sequence"/>
</dbReference>
<sequence length="109" mass="11905">MSTRTISFVDSAIVVVAIGFSILLLPVDNTSNTSATATSKFSIPSLSSTELVLNNSRLLKNFSLSSIQRFYCSEGTRLTMTNIRRVAQAKKLTRAKTALVLRRMSSPGF</sequence>
<dbReference type="AlphaFoldDB" id="A0ABD0U7Y0"/>
<keyword evidence="1" id="KW-1133">Transmembrane helix</keyword>
<proteinExistence type="predicted"/>
<reference evidence="2 3" key="1">
    <citation type="journal article" date="2024" name="Plant Biotechnol. J.">
        <title>Dendrobium thyrsiflorum genome and its molecular insights into genes involved in important horticultural traits.</title>
        <authorList>
            <person name="Chen B."/>
            <person name="Wang J.Y."/>
            <person name="Zheng P.J."/>
            <person name="Li K.L."/>
            <person name="Liang Y.M."/>
            <person name="Chen X.F."/>
            <person name="Zhang C."/>
            <person name="Zhao X."/>
            <person name="He X."/>
            <person name="Zhang G.Q."/>
            <person name="Liu Z.J."/>
            <person name="Xu Q."/>
        </authorList>
    </citation>
    <scope>NUCLEOTIDE SEQUENCE [LARGE SCALE GENOMIC DNA]</scope>
    <source>
        <strain evidence="2">GZMU011</strain>
    </source>
</reference>
<feature type="transmembrane region" description="Helical" evidence="1">
    <location>
        <begin position="6"/>
        <end position="25"/>
    </location>
</feature>
<organism evidence="2 3">
    <name type="scientific">Dendrobium thyrsiflorum</name>
    <name type="common">Pinecone-like raceme dendrobium</name>
    <name type="synonym">Orchid</name>
    <dbReference type="NCBI Taxonomy" id="117978"/>
    <lineage>
        <taxon>Eukaryota</taxon>
        <taxon>Viridiplantae</taxon>
        <taxon>Streptophyta</taxon>
        <taxon>Embryophyta</taxon>
        <taxon>Tracheophyta</taxon>
        <taxon>Spermatophyta</taxon>
        <taxon>Magnoliopsida</taxon>
        <taxon>Liliopsida</taxon>
        <taxon>Asparagales</taxon>
        <taxon>Orchidaceae</taxon>
        <taxon>Epidendroideae</taxon>
        <taxon>Malaxideae</taxon>
        <taxon>Dendrobiinae</taxon>
        <taxon>Dendrobium</taxon>
    </lineage>
</organism>
<keyword evidence="1" id="KW-0812">Transmembrane</keyword>
<protein>
    <submittedName>
        <fullName evidence="2">Uncharacterized protein</fullName>
    </submittedName>
</protein>